<gene>
    <name evidence="2" type="ORF">BXZ70DRAFT_1003557</name>
</gene>
<evidence type="ECO:0000313" key="3">
    <source>
        <dbReference type="Proteomes" id="UP000813824"/>
    </source>
</evidence>
<organism evidence="2 3">
    <name type="scientific">Cristinia sonorae</name>
    <dbReference type="NCBI Taxonomy" id="1940300"/>
    <lineage>
        <taxon>Eukaryota</taxon>
        <taxon>Fungi</taxon>
        <taxon>Dikarya</taxon>
        <taxon>Basidiomycota</taxon>
        <taxon>Agaricomycotina</taxon>
        <taxon>Agaricomycetes</taxon>
        <taxon>Agaricomycetidae</taxon>
        <taxon>Agaricales</taxon>
        <taxon>Pleurotineae</taxon>
        <taxon>Stephanosporaceae</taxon>
        <taxon>Cristinia</taxon>
    </lineage>
</organism>
<evidence type="ECO:0008006" key="4">
    <source>
        <dbReference type="Google" id="ProtNLM"/>
    </source>
</evidence>
<dbReference type="OrthoDB" id="2586076at2759"/>
<dbReference type="EMBL" id="JAEVFJ010000001">
    <property type="protein sequence ID" value="KAH8108156.1"/>
    <property type="molecule type" value="Genomic_DNA"/>
</dbReference>
<sequence length="437" mass="48034">MSVQLDDRLSPFHSFHNRHGHQSDSLPVPRYTEQAQVSERVLHRSSTLPSTLANGRGVRDREYKYRTDNVEVDLGPCPWGLLYAAYGRGGTVRGTVTFLKKCSSVLQVTVTLQASLSITTSMHTMVSGFASKPLITRKVTVFMADSSSSPSPVQGGTSFPFNLPFPETIDDLDVSLPPSCSVFYPITAEINYTVRIDVVRGKFYRHEMRTIPILYLPKSSPQLPPMVGMPWALSGDELPPGLKRVDVAGVWPDECHAHSADRELATVELFLPDSPVFAAGDLIPLGLRIRCHSSPAIPKLLSGNIGVFLVKRKKVWVSEGRQISVKELAVGRVSDLHVNSMVEGAMYLTMELQAGEVGTELSWSVPGFIDVEYIIRVIVRPPAYAKHLPVFKRDEVIQLCTDPYGSLTRELLTMDGTPTPALGLYSTPAAMSALRSS</sequence>
<comment type="caution">
    <text evidence="2">The sequence shown here is derived from an EMBL/GenBank/DDBJ whole genome shotgun (WGS) entry which is preliminary data.</text>
</comment>
<dbReference type="Proteomes" id="UP000813824">
    <property type="component" value="Unassembled WGS sequence"/>
</dbReference>
<evidence type="ECO:0000256" key="1">
    <source>
        <dbReference type="SAM" id="MobiDB-lite"/>
    </source>
</evidence>
<name>A0A8K0XX17_9AGAR</name>
<feature type="compositionally biased region" description="Basic and acidic residues" evidence="1">
    <location>
        <begin position="1"/>
        <end position="10"/>
    </location>
</feature>
<reference evidence="2" key="1">
    <citation type="journal article" date="2021" name="New Phytol.">
        <title>Evolutionary innovations through gain and loss of genes in the ectomycorrhizal Boletales.</title>
        <authorList>
            <person name="Wu G."/>
            <person name="Miyauchi S."/>
            <person name="Morin E."/>
            <person name="Kuo A."/>
            <person name="Drula E."/>
            <person name="Varga T."/>
            <person name="Kohler A."/>
            <person name="Feng B."/>
            <person name="Cao Y."/>
            <person name="Lipzen A."/>
            <person name="Daum C."/>
            <person name="Hundley H."/>
            <person name="Pangilinan J."/>
            <person name="Johnson J."/>
            <person name="Barry K."/>
            <person name="LaButti K."/>
            <person name="Ng V."/>
            <person name="Ahrendt S."/>
            <person name="Min B."/>
            <person name="Choi I.G."/>
            <person name="Park H."/>
            <person name="Plett J.M."/>
            <person name="Magnuson J."/>
            <person name="Spatafora J.W."/>
            <person name="Nagy L.G."/>
            <person name="Henrissat B."/>
            <person name="Grigoriev I.V."/>
            <person name="Yang Z.L."/>
            <person name="Xu J."/>
            <person name="Martin F.M."/>
        </authorList>
    </citation>
    <scope>NUCLEOTIDE SEQUENCE</scope>
    <source>
        <strain evidence="2">KKN 215</strain>
    </source>
</reference>
<evidence type="ECO:0000313" key="2">
    <source>
        <dbReference type="EMBL" id="KAH8108156.1"/>
    </source>
</evidence>
<proteinExistence type="predicted"/>
<accession>A0A8K0XX17</accession>
<protein>
    <recommendedName>
        <fullName evidence="4">Arrestin-like N-terminal domain-containing protein</fullName>
    </recommendedName>
</protein>
<feature type="region of interest" description="Disordered" evidence="1">
    <location>
        <begin position="1"/>
        <end position="27"/>
    </location>
</feature>
<dbReference type="AlphaFoldDB" id="A0A8K0XX17"/>
<keyword evidence="3" id="KW-1185">Reference proteome</keyword>